<protein>
    <submittedName>
        <fullName evidence="3">MarR family winged helix-turn-helix transcriptional regulator</fullName>
    </submittedName>
</protein>
<proteinExistence type="predicted"/>
<dbReference type="InterPro" id="IPR036388">
    <property type="entry name" value="WH-like_DNA-bd_sf"/>
</dbReference>
<reference evidence="3 4" key="1">
    <citation type="submission" date="2024-09" db="EMBL/GenBank/DDBJ databases">
        <authorList>
            <person name="Sun Q."/>
            <person name="Mori K."/>
        </authorList>
    </citation>
    <scope>NUCLEOTIDE SEQUENCE [LARGE SCALE GENOMIC DNA]</scope>
    <source>
        <strain evidence="3 4">JCM 6917</strain>
    </source>
</reference>
<gene>
    <name evidence="3" type="ORF">ACFF45_08825</name>
</gene>
<dbReference type="Proteomes" id="UP001589709">
    <property type="component" value="Unassembled WGS sequence"/>
</dbReference>
<dbReference type="RefSeq" id="WP_381344225.1">
    <property type="nucleotide sequence ID" value="NZ_JBHMCY010000012.1"/>
</dbReference>
<feature type="region of interest" description="Disordered" evidence="1">
    <location>
        <begin position="1"/>
        <end position="29"/>
    </location>
</feature>
<feature type="compositionally biased region" description="Basic and acidic residues" evidence="1">
    <location>
        <begin position="1"/>
        <end position="13"/>
    </location>
</feature>
<dbReference type="PANTHER" id="PTHR33164:SF43">
    <property type="entry name" value="HTH-TYPE TRANSCRIPTIONAL REPRESSOR YETL"/>
    <property type="match status" value="1"/>
</dbReference>
<feature type="domain" description="HTH marR-type" evidence="2">
    <location>
        <begin position="34"/>
        <end position="168"/>
    </location>
</feature>
<dbReference type="SMART" id="SM00347">
    <property type="entry name" value="HTH_MARR"/>
    <property type="match status" value="1"/>
</dbReference>
<dbReference type="SUPFAM" id="SSF46785">
    <property type="entry name" value="Winged helix' DNA-binding domain"/>
    <property type="match status" value="1"/>
</dbReference>
<organism evidence="3 4">
    <name type="scientific">Streptomyces cinereospinus</name>
    <dbReference type="NCBI Taxonomy" id="285561"/>
    <lineage>
        <taxon>Bacteria</taxon>
        <taxon>Bacillati</taxon>
        <taxon>Actinomycetota</taxon>
        <taxon>Actinomycetes</taxon>
        <taxon>Kitasatosporales</taxon>
        <taxon>Streptomycetaceae</taxon>
        <taxon>Streptomyces</taxon>
    </lineage>
</organism>
<dbReference type="PROSITE" id="PS50995">
    <property type="entry name" value="HTH_MARR_2"/>
    <property type="match status" value="1"/>
</dbReference>
<name>A0ABV5MXR6_9ACTN</name>
<accession>A0ABV5MXR6</accession>
<evidence type="ECO:0000256" key="1">
    <source>
        <dbReference type="SAM" id="MobiDB-lite"/>
    </source>
</evidence>
<dbReference type="InterPro" id="IPR000835">
    <property type="entry name" value="HTH_MarR-typ"/>
</dbReference>
<sequence>MQPEPRPHPDGHLSAETPADTASDDDIWPATAARPPLAVLLRDGFRWFTDRLNATVAEGGEPGISAAAAMVVSYLHPEGSRPAEIARAMGVSRQHIHTVSRELTDAGILATQPDPASRRDRLLVPTPAGEQRRRRALAQLANLEVELAQRLDPGEIDQLRELLTRLWSPSTGHPPSRAPHK</sequence>
<evidence type="ECO:0000313" key="4">
    <source>
        <dbReference type="Proteomes" id="UP001589709"/>
    </source>
</evidence>
<dbReference type="PANTHER" id="PTHR33164">
    <property type="entry name" value="TRANSCRIPTIONAL REGULATOR, MARR FAMILY"/>
    <property type="match status" value="1"/>
</dbReference>
<evidence type="ECO:0000313" key="3">
    <source>
        <dbReference type="EMBL" id="MFB9462805.1"/>
    </source>
</evidence>
<evidence type="ECO:0000259" key="2">
    <source>
        <dbReference type="PROSITE" id="PS50995"/>
    </source>
</evidence>
<keyword evidence="4" id="KW-1185">Reference proteome</keyword>
<dbReference type="EMBL" id="JBHMCY010000012">
    <property type="protein sequence ID" value="MFB9462805.1"/>
    <property type="molecule type" value="Genomic_DNA"/>
</dbReference>
<dbReference type="InterPro" id="IPR039422">
    <property type="entry name" value="MarR/SlyA-like"/>
</dbReference>
<dbReference type="InterPro" id="IPR036390">
    <property type="entry name" value="WH_DNA-bd_sf"/>
</dbReference>
<dbReference type="Gene3D" id="1.10.10.10">
    <property type="entry name" value="Winged helix-like DNA-binding domain superfamily/Winged helix DNA-binding domain"/>
    <property type="match status" value="1"/>
</dbReference>
<comment type="caution">
    <text evidence="3">The sequence shown here is derived from an EMBL/GenBank/DDBJ whole genome shotgun (WGS) entry which is preliminary data.</text>
</comment>
<dbReference type="Pfam" id="PF12802">
    <property type="entry name" value="MarR_2"/>
    <property type="match status" value="1"/>
</dbReference>